<reference evidence="2 3" key="1">
    <citation type="submission" date="2019-04" db="EMBL/GenBank/DDBJ databases">
        <title>Reference strain of H23.</title>
        <authorList>
            <person name="Luo X."/>
        </authorList>
    </citation>
    <scope>NUCLEOTIDE SEQUENCE [LARGE SCALE GENOMIC DNA]</scope>
    <source>
        <strain evidence="2 3">H23</strain>
    </source>
</reference>
<evidence type="ECO:0000256" key="1">
    <source>
        <dbReference type="SAM" id="SignalP"/>
    </source>
</evidence>
<dbReference type="PROSITE" id="PS51257">
    <property type="entry name" value="PROKAR_LIPOPROTEIN"/>
    <property type="match status" value="1"/>
</dbReference>
<evidence type="ECO:0000313" key="2">
    <source>
        <dbReference type="EMBL" id="TKR32993.1"/>
    </source>
</evidence>
<feature type="chain" id="PRO_5020905439" evidence="1">
    <location>
        <begin position="25"/>
        <end position="60"/>
    </location>
</feature>
<feature type="signal peptide" evidence="1">
    <location>
        <begin position="1"/>
        <end position="24"/>
    </location>
</feature>
<protein>
    <submittedName>
        <fullName evidence="2">Uncharacterized protein</fullName>
    </submittedName>
</protein>
<evidence type="ECO:0000313" key="3">
    <source>
        <dbReference type="Proteomes" id="UP000308707"/>
    </source>
</evidence>
<comment type="caution">
    <text evidence="2">The sequence shown here is derived from an EMBL/GenBank/DDBJ whole genome shotgun (WGS) entry which is preliminary data.</text>
</comment>
<dbReference type="RefSeq" id="WP_137265203.1">
    <property type="nucleotide sequence ID" value="NZ_SZUA01000001.1"/>
</dbReference>
<sequence length="60" mass="6341">MKPIAARLLFAACWAAACALPAQAGQATQAQFEALMKTVAAGWNEGDARKAPDCYTEELV</sequence>
<dbReference type="Proteomes" id="UP000308707">
    <property type="component" value="Unassembled WGS sequence"/>
</dbReference>
<accession>A0A4V5ZQG7</accession>
<keyword evidence="3" id="KW-1185">Reference proteome</keyword>
<keyword evidence="1" id="KW-0732">Signal</keyword>
<proteinExistence type="predicted"/>
<name>A0A4V5ZQG7_9GAMM</name>
<dbReference type="AlphaFoldDB" id="A0A4V5ZQG7"/>
<organism evidence="2 3">
    <name type="scientific">Luteimonas gilva</name>
    <dbReference type="NCBI Taxonomy" id="2572684"/>
    <lineage>
        <taxon>Bacteria</taxon>
        <taxon>Pseudomonadati</taxon>
        <taxon>Pseudomonadota</taxon>
        <taxon>Gammaproteobacteria</taxon>
        <taxon>Lysobacterales</taxon>
        <taxon>Lysobacteraceae</taxon>
        <taxon>Luteimonas</taxon>
    </lineage>
</organism>
<gene>
    <name evidence="2" type="ORF">FCE95_01345</name>
</gene>
<dbReference type="EMBL" id="SZUA01000001">
    <property type="protein sequence ID" value="TKR32993.1"/>
    <property type="molecule type" value="Genomic_DNA"/>
</dbReference>